<dbReference type="GO" id="GO:0007508">
    <property type="term" value="P:larval heart development"/>
    <property type="evidence" value="ECO:0007669"/>
    <property type="project" value="TreeGrafter"/>
</dbReference>
<dbReference type="PANTHER" id="PTHR33395">
    <property type="entry name" value="TRANSCRIPTASE, PUTATIVE-RELATED-RELATED"/>
    <property type="match status" value="1"/>
</dbReference>
<dbReference type="GO" id="GO:0061343">
    <property type="term" value="P:cell adhesion involved in heart morphogenesis"/>
    <property type="evidence" value="ECO:0007669"/>
    <property type="project" value="TreeGrafter"/>
</dbReference>
<dbReference type="EMBL" id="JAUNZN010000009">
    <property type="protein sequence ID" value="KAK4815416.1"/>
    <property type="molecule type" value="Genomic_DNA"/>
</dbReference>
<dbReference type="PANTHER" id="PTHR33395:SF22">
    <property type="entry name" value="REVERSE TRANSCRIPTASE DOMAIN-CONTAINING PROTEIN"/>
    <property type="match status" value="1"/>
</dbReference>
<dbReference type="Proteomes" id="UP001333110">
    <property type="component" value="Unassembled WGS sequence"/>
</dbReference>
<proteinExistence type="predicted"/>
<name>A0AAN7S0R6_MYCAM</name>
<protein>
    <submittedName>
        <fullName evidence="1">Uncharacterized protein</fullName>
    </submittedName>
</protein>
<dbReference type="AlphaFoldDB" id="A0AAN7S0R6"/>
<gene>
    <name evidence="1" type="ORF">QYF61_001404</name>
</gene>
<evidence type="ECO:0000313" key="2">
    <source>
        <dbReference type="Proteomes" id="UP001333110"/>
    </source>
</evidence>
<reference evidence="1 2" key="1">
    <citation type="journal article" date="2023" name="J. Hered.">
        <title>Chromosome-level genome of the wood stork (Mycteria americana) provides insight into avian chromosome evolution.</title>
        <authorList>
            <person name="Flamio R. Jr."/>
            <person name="Ramstad K.M."/>
        </authorList>
    </citation>
    <scope>NUCLEOTIDE SEQUENCE [LARGE SCALE GENOMIC DNA]</scope>
    <source>
        <strain evidence="1">JAX WOST 10</strain>
    </source>
</reference>
<sequence>MRGNSVRLHQGRFRSDIRKNVFTERIVKYGKRLPRELVEEDSTSEGKTVTEIGKVPVADLILRQYVCWKYNTAEKKQSRRFLNCVEDNFLTQLVSEPTRGGASLDLLVTNREGLVGDVVVGGHLSNCDMTEFSIQGEVRRRVSKTTTVDFRKAGFDLLRMLVERVPREAVLRGKGVQEGWAFFKKEILKAQEQAVPVCCKTNRWGRQPAWLNRELLLGLREKRRVYHFWKKGQALPEEYRDLVKSYREKIRKAKAQLELNLATVVRDNKKCFYKYNNNKRAKENLPPLLDVGGNVATKDEEKAEVLNAFFASVFNRSVIPRVFSPLSWKTGTESRIKPS</sequence>
<organism evidence="1 2">
    <name type="scientific">Mycteria americana</name>
    <name type="common">Wood stork</name>
    <dbReference type="NCBI Taxonomy" id="33587"/>
    <lineage>
        <taxon>Eukaryota</taxon>
        <taxon>Metazoa</taxon>
        <taxon>Chordata</taxon>
        <taxon>Craniata</taxon>
        <taxon>Vertebrata</taxon>
        <taxon>Euteleostomi</taxon>
        <taxon>Archelosauria</taxon>
        <taxon>Archosauria</taxon>
        <taxon>Dinosauria</taxon>
        <taxon>Saurischia</taxon>
        <taxon>Theropoda</taxon>
        <taxon>Coelurosauria</taxon>
        <taxon>Aves</taxon>
        <taxon>Neognathae</taxon>
        <taxon>Neoaves</taxon>
        <taxon>Aequornithes</taxon>
        <taxon>Ciconiiformes</taxon>
        <taxon>Ciconiidae</taxon>
        <taxon>Mycteria</taxon>
    </lineage>
</organism>
<evidence type="ECO:0000313" key="1">
    <source>
        <dbReference type="EMBL" id="KAK4815416.1"/>
    </source>
</evidence>
<comment type="caution">
    <text evidence="1">The sequence shown here is derived from an EMBL/GenBank/DDBJ whole genome shotgun (WGS) entry which is preliminary data.</text>
</comment>
<dbReference type="GO" id="GO:0031012">
    <property type="term" value="C:extracellular matrix"/>
    <property type="evidence" value="ECO:0007669"/>
    <property type="project" value="TreeGrafter"/>
</dbReference>
<keyword evidence="2" id="KW-1185">Reference proteome</keyword>
<accession>A0AAN7S0R6</accession>